<organism evidence="1 2">
    <name type="scientific">Eiseniibacteriota bacterium</name>
    <dbReference type="NCBI Taxonomy" id="2212470"/>
    <lineage>
        <taxon>Bacteria</taxon>
        <taxon>Candidatus Eiseniibacteriota</taxon>
    </lineage>
</organism>
<reference evidence="1" key="2">
    <citation type="journal article" date="2021" name="Microbiome">
        <title>Successional dynamics and alternative stable states in a saline activated sludge microbial community over 9 years.</title>
        <authorList>
            <person name="Wang Y."/>
            <person name="Ye J."/>
            <person name="Ju F."/>
            <person name="Liu L."/>
            <person name="Boyd J.A."/>
            <person name="Deng Y."/>
            <person name="Parks D.H."/>
            <person name="Jiang X."/>
            <person name="Yin X."/>
            <person name="Woodcroft B.J."/>
            <person name="Tyson G.W."/>
            <person name="Hugenholtz P."/>
            <person name="Polz M.F."/>
            <person name="Zhang T."/>
        </authorList>
    </citation>
    <scope>NUCLEOTIDE SEQUENCE</scope>
    <source>
        <strain evidence="1">HKST-UBA01</strain>
    </source>
</reference>
<comment type="caution">
    <text evidence="1">The sequence shown here is derived from an EMBL/GenBank/DDBJ whole genome shotgun (WGS) entry which is preliminary data.</text>
</comment>
<dbReference type="InterPro" id="IPR050583">
    <property type="entry name" value="Mycobacterial_A85_antigen"/>
</dbReference>
<dbReference type="InterPro" id="IPR014756">
    <property type="entry name" value="Ig_E-set"/>
</dbReference>
<gene>
    <name evidence="1" type="ORF">KC729_21660</name>
</gene>
<evidence type="ECO:0000313" key="2">
    <source>
        <dbReference type="Proteomes" id="UP000697710"/>
    </source>
</evidence>
<dbReference type="Pfam" id="PF00756">
    <property type="entry name" value="Esterase"/>
    <property type="match status" value="1"/>
</dbReference>
<sequence>MRVRTPNKAFSRRLAIETLVSARQLEATALDTFFAEHKFPIVEGNHVTFVYRGQADAVYLHMWIYGLPSAQPFRRIGSSEIWYLIQELPEKSRVEYKLEVVQGANRRLLEDPLNPDVARDPFGANSVCHGAGYEIPEWTMPDPVARRGSIEQVVIPSRALGGGREVSVYVPARFRKERQYPLLIAHDGPDYVHYAGLQTVLDNLIHRLEIPPMIVALTQSRRRLVEYAGDESHAKFLVEELAPALADRYPLQDRPESRG</sequence>
<evidence type="ECO:0000313" key="1">
    <source>
        <dbReference type="EMBL" id="MCA9730303.1"/>
    </source>
</evidence>
<dbReference type="SUPFAM" id="SSF81296">
    <property type="entry name" value="E set domains"/>
    <property type="match status" value="1"/>
</dbReference>
<protein>
    <submittedName>
        <fullName evidence="1">Enterochelin esterase</fullName>
    </submittedName>
</protein>
<dbReference type="Gene3D" id="3.40.50.1820">
    <property type="entry name" value="alpha/beta hydrolase"/>
    <property type="match status" value="1"/>
</dbReference>
<accession>A0A956RRF8</accession>
<dbReference type="InterPro" id="IPR029058">
    <property type="entry name" value="AB_hydrolase_fold"/>
</dbReference>
<dbReference type="PANTHER" id="PTHR48098">
    <property type="entry name" value="ENTEROCHELIN ESTERASE-RELATED"/>
    <property type="match status" value="1"/>
</dbReference>
<proteinExistence type="predicted"/>
<dbReference type="SUPFAM" id="SSF53474">
    <property type="entry name" value="alpha/beta-Hydrolases"/>
    <property type="match status" value="1"/>
</dbReference>
<name>A0A956RRF8_UNCEI</name>
<feature type="non-terminal residue" evidence="1">
    <location>
        <position position="259"/>
    </location>
</feature>
<dbReference type="InterPro" id="IPR000801">
    <property type="entry name" value="Esterase-like"/>
</dbReference>
<reference evidence="1" key="1">
    <citation type="submission" date="2020-04" db="EMBL/GenBank/DDBJ databases">
        <authorList>
            <person name="Zhang T."/>
        </authorList>
    </citation>
    <scope>NUCLEOTIDE SEQUENCE</scope>
    <source>
        <strain evidence="1">HKST-UBA01</strain>
    </source>
</reference>
<dbReference type="EMBL" id="JAGQHR010001098">
    <property type="protein sequence ID" value="MCA9730303.1"/>
    <property type="molecule type" value="Genomic_DNA"/>
</dbReference>
<dbReference type="AlphaFoldDB" id="A0A956RRF8"/>
<dbReference type="Proteomes" id="UP000697710">
    <property type="component" value="Unassembled WGS sequence"/>
</dbReference>
<dbReference type="PANTHER" id="PTHR48098:SF3">
    <property type="entry name" value="IRON(III) ENTEROBACTIN ESTERASE"/>
    <property type="match status" value="1"/>
</dbReference>